<dbReference type="OrthoDB" id="5868335at2759"/>
<keyword evidence="1" id="KW-0472">Membrane</keyword>
<organism evidence="2 3">
    <name type="scientific">Haemonchus contortus</name>
    <name type="common">Barber pole worm</name>
    <dbReference type="NCBI Taxonomy" id="6289"/>
    <lineage>
        <taxon>Eukaryota</taxon>
        <taxon>Metazoa</taxon>
        <taxon>Ecdysozoa</taxon>
        <taxon>Nematoda</taxon>
        <taxon>Chromadorea</taxon>
        <taxon>Rhabditida</taxon>
        <taxon>Rhabditina</taxon>
        <taxon>Rhabditomorpha</taxon>
        <taxon>Strongyloidea</taxon>
        <taxon>Trichostrongylidae</taxon>
        <taxon>Haemonchus</taxon>
    </lineage>
</organism>
<evidence type="ECO:0000313" key="3">
    <source>
        <dbReference type="WBParaSite" id="HCON_00099975-00001"/>
    </source>
</evidence>
<name>A0A912MII2_HAECO</name>
<dbReference type="PANTHER" id="PTHR46178">
    <property type="entry name" value="SEVEN TM RECEPTOR"/>
    <property type="match status" value="1"/>
</dbReference>
<dbReference type="WBParaSite" id="HCON_00099975-00001">
    <property type="protein sequence ID" value="HCON_00099975-00001"/>
    <property type="gene ID" value="HCON_00099975"/>
</dbReference>
<dbReference type="SUPFAM" id="SSF81321">
    <property type="entry name" value="Family A G protein-coupled receptor-like"/>
    <property type="match status" value="1"/>
</dbReference>
<proteinExistence type="predicted"/>
<protein>
    <submittedName>
        <fullName evidence="3">7TM GPCR domain containing protein</fullName>
    </submittedName>
</protein>
<dbReference type="Proteomes" id="UP000025227">
    <property type="component" value="Unplaced"/>
</dbReference>
<evidence type="ECO:0000313" key="2">
    <source>
        <dbReference type="Proteomes" id="UP000025227"/>
    </source>
</evidence>
<keyword evidence="1" id="KW-0812">Transmembrane</keyword>
<keyword evidence="1" id="KW-1133">Transmembrane helix</keyword>
<feature type="transmembrane region" description="Helical" evidence="1">
    <location>
        <begin position="106"/>
        <end position="130"/>
    </location>
</feature>
<dbReference type="PANTHER" id="PTHR46178:SF9">
    <property type="entry name" value="SEVEN TM RECEPTOR"/>
    <property type="match status" value="1"/>
</dbReference>
<feature type="transmembrane region" description="Helical" evidence="1">
    <location>
        <begin position="150"/>
        <end position="178"/>
    </location>
</feature>
<feature type="transmembrane region" description="Helical" evidence="1">
    <location>
        <begin position="6"/>
        <end position="24"/>
    </location>
</feature>
<reference evidence="3" key="1">
    <citation type="submission" date="2022-10" db="UniProtKB">
        <authorList>
            <consortium name="WormBaseParasite"/>
        </authorList>
    </citation>
    <scope>IDENTIFICATION</scope>
    <source>
        <strain evidence="3">MHco3</strain>
    </source>
</reference>
<dbReference type="InterPro" id="IPR019428">
    <property type="entry name" value="7TM_GPCR_serpentine_rcpt_Str"/>
</dbReference>
<evidence type="ECO:0000256" key="1">
    <source>
        <dbReference type="SAM" id="Phobius"/>
    </source>
</evidence>
<keyword evidence="2" id="KW-1185">Reference proteome</keyword>
<feature type="transmembrane region" description="Helical" evidence="1">
    <location>
        <begin position="44"/>
        <end position="66"/>
    </location>
</feature>
<sequence length="223" mass="25631">MDLLIIFVTTYICSIVLVTNSFVYRYLSLCRAQFFQEYSTKTSILVGFFSNLLVILNYFIIAYFAFWPSQDFERLIWNCVEVTGINLNGAVFLGVSMKYNMSGFQLALIIDIFFFMASMVLINIFCAVKIHCYLKSGARSSNSHSLQGRLFVLLQLQTCSPFIFLYIPGFFALFLVFADVDTTLFITDITCTLMNLYPIINSIVIIAFIPEYREFVVSKLKLK</sequence>
<dbReference type="Pfam" id="PF10326">
    <property type="entry name" value="7TM_GPCR_Str"/>
    <property type="match status" value="1"/>
</dbReference>
<accession>A0A912MII2</accession>
<dbReference type="AlphaFoldDB" id="A0A912MII2"/>
<feature type="transmembrane region" description="Helical" evidence="1">
    <location>
        <begin position="184"/>
        <end position="209"/>
    </location>
</feature>